<reference evidence="2" key="1">
    <citation type="submission" date="2017-04" db="EMBL/GenBank/DDBJ databases">
        <authorList>
            <person name="Varghese N."/>
            <person name="Submissions S."/>
        </authorList>
    </citation>
    <scope>NUCLEOTIDE SEQUENCE [LARGE SCALE GENOMIC DNA]</scope>
    <source>
        <strain evidence="2">CGMCC 1.12708</strain>
    </source>
</reference>
<dbReference type="EMBL" id="FWXS01000001">
    <property type="protein sequence ID" value="SMC33639.1"/>
    <property type="molecule type" value="Genomic_DNA"/>
</dbReference>
<protein>
    <recommendedName>
        <fullName evidence="3">Response regulator receiver domain-containing protein</fullName>
    </recommendedName>
</protein>
<dbReference type="Proteomes" id="UP000192393">
    <property type="component" value="Unassembled WGS sequence"/>
</dbReference>
<name>A0A1W1YBW3_9FLAO</name>
<accession>A0A1W1YBW3</accession>
<evidence type="ECO:0000313" key="1">
    <source>
        <dbReference type="EMBL" id="SMC33639.1"/>
    </source>
</evidence>
<dbReference type="Gene3D" id="3.40.50.2300">
    <property type="match status" value="1"/>
</dbReference>
<dbReference type="RefSeq" id="WP_084015452.1">
    <property type="nucleotide sequence ID" value="NZ_FWXS01000001.1"/>
</dbReference>
<evidence type="ECO:0000313" key="2">
    <source>
        <dbReference type="Proteomes" id="UP000192393"/>
    </source>
</evidence>
<dbReference type="AlphaFoldDB" id="A0A1W1YBW3"/>
<gene>
    <name evidence="1" type="ORF">SAMN06296427_101239</name>
</gene>
<proteinExistence type="predicted"/>
<dbReference type="InterPro" id="IPR011006">
    <property type="entry name" value="CheY-like_superfamily"/>
</dbReference>
<keyword evidence="2" id="KW-1185">Reference proteome</keyword>
<dbReference type="STRING" id="1434700.SAMN06296427_101239"/>
<dbReference type="OrthoDB" id="1453950at2"/>
<evidence type="ECO:0008006" key="3">
    <source>
        <dbReference type="Google" id="ProtNLM"/>
    </source>
</evidence>
<dbReference type="SUPFAM" id="SSF52172">
    <property type="entry name" value="CheY-like"/>
    <property type="match status" value="1"/>
</dbReference>
<sequence>MKILIVDDSIEKISELTFLIYKAIPNAIIETAENILNAIDLVKLKNYNLAVVDLVLPLRQDGELRQDGGNFFINEIYRKKELQIPNYIVGITQHENESLTFSSIWKVIQFRYDCENWKNEFNLLLNHIVNTNFESNSIEATSVKPSIFTEGLTDKTYIEEAIDLFYPEKKDFLHIISQKNAGANWVANQVPIWAMKLQMLDGVYIKAIGLLDSDEAGNIARKKIEERNLTDNEKRCCSIYQLKPSYSEEILKYYKLGCKIEIEIESLFPTKILKLADDKGWLEYRVPTFVEAPKDWIQHEETTLQYIERKNNADLNPLYLKKVKISNKDDFRKLIQAFDCKHEVYSNFKILLDDLFKELAIF</sequence>
<organism evidence="1 2">
    <name type="scientific">Moheibacter sediminis</name>
    <dbReference type="NCBI Taxonomy" id="1434700"/>
    <lineage>
        <taxon>Bacteria</taxon>
        <taxon>Pseudomonadati</taxon>
        <taxon>Bacteroidota</taxon>
        <taxon>Flavobacteriia</taxon>
        <taxon>Flavobacteriales</taxon>
        <taxon>Weeksellaceae</taxon>
        <taxon>Moheibacter</taxon>
    </lineage>
</organism>